<evidence type="ECO:0000313" key="2">
    <source>
        <dbReference type="EMBL" id="CAG6394688.1"/>
    </source>
</evidence>
<feature type="compositionally biased region" description="Low complexity" evidence="1">
    <location>
        <begin position="61"/>
        <end position="81"/>
    </location>
</feature>
<feature type="compositionally biased region" description="Basic residues" evidence="1">
    <location>
        <begin position="1"/>
        <end position="16"/>
    </location>
</feature>
<feature type="region of interest" description="Disordered" evidence="1">
    <location>
        <begin position="145"/>
        <end position="179"/>
    </location>
</feature>
<protein>
    <submittedName>
        <fullName evidence="2">Uncharacterized protein</fullName>
    </submittedName>
</protein>
<evidence type="ECO:0000313" key="3">
    <source>
        <dbReference type="Proteomes" id="UP001152519"/>
    </source>
</evidence>
<dbReference type="Proteomes" id="UP001152519">
    <property type="component" value="Unassembled WGS sequence"/>
</dbReference>
<dbReference type="EMBL" id="CAJSLV010000058">
    <property type="protein sequence ID" value="CAG6394688.1"/>
    <property type="molecule type" value="Genomic_DNA"/>
</dbReference>
<gene>
    <name evidence="2" type="ORF">SCOCK_290024</name>
</gene>
<dbReference type="AlphaFoldDB" id="A0A9W4E7N2"/>
<accession>A0A9W4E7N2</accession>
<reference evidence="2" key="1">
    <citation type="submission" date="2021-05" db="EMBL/GenBank/DDBJ databases">
        <authorList>
            <person name="Arsene-Ploetze F."/>
        </authorList>
    </citation>
    <scope>NUCLEOTIDE SEQUENCE</scope>
    <source>
        <strain evidence="2">DSM 42138</strain>
    </source>
</reference>
<sequence length="274" mass="31205">MAARRRRLRHPHRRRPQGLSPHGRNAQQHLGVRLLEEAGGITRHRGRHRFAQHPRPPEPPGQRYAVGGRRRAAQGPRQQLRPGRRRQRRALRLQRGLALRRQGHRGLPDHRQAAGQGRLLHRRQEEVTASRGLPLRRTAVCRPVARRHRRSGAPTPRTRKDTWRSPPRPAPTPSQHHLLATTSKVTLKTVSRENATDPPLPEIVTNVLPVNHMHARTSYHRIPFEKRQLSAATMTALPRATTGMDTHETDSQIRGGSRSHRLHRRTGSSGNRVG</sequence>
<evidence type="ECO:0000256" key="1">
    <source>
        <dbReference type="SAM" id="MobiDB-lite"/>
    </source>
</evidence>
<feature type="region of interest" description="Disordered" evidence="1">
    <location>
        <begin position="103"/>
        <end position="128"/>
    </location>
</feature>
<organism evidence="2 3">
    <name type="scientific">Actinacidiphila cocklensis</name>
    <dbReference type="NCBI Taxonomy" id="887465"/>
    <lineage>
        <taxon>Bacteria</taxon>
        <taxon>Bacillati</taxon>
        <taxon>Actinomycetota</taxon>
        <taxon>Actinomycetes</taxon>
        <taxon>Kitasatosporales</taxon>
        <taxon>Streptomycetaceae</taxon>
        <taxon>Actinacidiphila</taxon>
    </lineage>
</organism>
<proteinExistence type="predicted"/>
<feature type="region of interest" description="Disordered" evidence="1">
    <location>
        <begin position="1"/>
        <end position="28"/>
    </location>
</feature>
<name>A0A9W4E7N2_9ACTN</name>
<keyword evidence="3" id="KW-1185">Reference proteome</keyword>
<feature type="compositionally biased region" description="Basic residues" evidence="1">
    <location>
        <begin position="257"/>
        <end position="266"/>
    </location>
</feature>
<feature type="region of interest" description="Disordered" evidence="1">
    <location>
        <begin position="45"/>
        <end position="89"/>
    </location>
</feature>
<feature type="region of interest" description="Disordered" evidence="1">
    <location>
        <begin position="238"/>
        <end position="274"/>
    </location>
</feature>
<comment type="caution">
    <text evidence="2">The sequence shown here is derived from an EMBL/GenBank/DDBJ whole genome shotgun (WGS) entry which is preliminary data.</text>
</comment>